<feature type="region of interest" description="Disordered" evidence="1">
    <location>
        <begin position="750"/>
        <end position="1095"/>
    </location>
</feature>
<feature type="compositionally biased region" description="Basic and acidic residues" evidence="1">
    <location>
        <begin position="1456"/>
        <end position="1498"/>
    </location>
</feature>
<name>A0ABQ5RM79_9CHLO</name>
<feature type="compositionally biased region" description="Low complexity" evidence="1">
    <location>
        <begin position="272"/>
        <end position="287"/>
    </location>
</feature>
<feature type="compositionally biased region" description="Basic and acidic residues" evidence="1">
    <location>
        <begin position="111"/>
        <end position="271"/>
    </location>
</feature>
<feature type="compositionally biased region" description="Basic and acidic residues" evidence="1">
    <location>
        <begin position="445"/>
        <end position="468"/>
    </location>
</feature>
<feature type="compositionally biased region" description="Basic and acidic residues" evidence="1">
    <location>
        <begin position="630"/>
        <end position="684"/>
    </location>
</feature>
<proteinExistence type="predicted"/>
<feature type="compositionally biased region" description="Polar residues" evidence="1">
    <location>
        <begin position="976"/>
        <end position="987"/>
    </location>
</feature>
<dbReference type="Proteomes" id="UP001165090">
    <property type="component" value="Unassembled WGS sequence"/>
</dbReference>
<evidence type="ECO:0000256" key="1">
    <source>
        <dbReference type="SAM" id="MobiDB-lite"/>
    </source>
</evidence>
<sequence length="1761" mass="191988">MATGPEAIPSEETAAVTADTYEEELLDYDPHDEDLLAEELKAYGEEGLDDVMSFEDGQGGAQARGTEVAVGQQAQYQVAVSFNGDNQPEQKTNSTKGSPQRLRDGGAPCSNDEHTLRDGIRWDDDRDGSRNSDRGPQEGGRSNDQRGAPERRPARGDERRREDIDDKQHRQDQSASLDDRGKSRDADHGRSWDLERDRDRDNRDSGERDNDRDREHQGRERDKDWERDRDRDREANRGAMYDSERDRLRTRAREWELERTRLPGARHDDNHTAAGVVSAGIGASTGSKAHPPTLPSAGALAASPPGPGSTATADPAVLREEHRARAPYGPANMWREEPFPYHRGPKGSTPPNGLQERSGQLDRDQEREGEQGPDREREQERDTTRRDYGPLLEGDSAARGERVWERERDRDEGRRPLRPIHDRLNPNSQNLGSGPAREQTGSSSRDGRADGGGRYEVERAVGRSESERPGGSGRSEYDKPRRSGQEYDRSAGSNRLGYDHPSVGSDGRPDCSRPGNSGRPEYDRQYSGGKPDQDRLMFSNRSEYDRAGPGTGRPEYDRGVRSESYDRLGGGGGCSGDGLEYGRSGPAGASRDRLIRASSTPGIGDVREDRSRLEALPHGHGPASRPPCSRRGDESPRSRRAGREWDGRGGLDDRDRDRDYDRDHDRDRDRDRNRDRDRGSYRNWELRDKDSRDKELWEHGRALRDHDRDPRDRELRDRELWDRDVRDRELRDRDPRDRDLWDRKIRNREARDRKPRDRERDRSPERWGSTTADGNGGEIYGVDPRASLPRGGAAARDTADWRRWPSPLDRGTREFTPLAADTSRGGGGASAAEDAARRGEPWRRSSIENLRGIGGAAAGSGADEAGRVLGGLGNCGEGGDGSMATTTAPRIRAPLFVGSVRPPPDVNRPPSASHQQHQRRSSPEPPAAHQQPPQQQEQQPDALETDGETANEGRGGPRPDLRSEDGATGSHMAPSVSGSDTEGSPATAQIDDAPGKSGGRLGERMSRWRNANAGGVGSLPGLDAAEPATETRPQTGPATAPKDDLIPPPTSPHRTPLPGGPANGDLCDSAAHQNPLSRPRSRWEDRPPVRLPPPCFGVAAAAATVSDTPAGDGAMEVEMATTECRRAESSGAPADDWDNGGGSSGRNGAIASVLDHVDGPVAGTGAGMDAKGHGGDGTQQSHAGGGKACKASAAYSLQDRDRVGMQHPSPQNGRQQDGDAVPRARQPASQDSPGERVTGARGDITNHDRRPTPPPLLLHAEGRRYGGFEERREQQCYSAEGRVQRDDDNDRRRPAAYHGAQPPSSRDGSRRDLYDNGRLPPRRDEYSDQRPLPPRRKDEPCGDWRLRGPPPPSIQQREVYDDRSRPSVGAARGPSRDDYLDRRPPASHAPLPVTGNAAAAVTGGGQQRGDLHEGRRPQLPPPGRGNEGYRDREWVERGGGSSISTRGYGRDVGPSPRREGLSSDRSGWERERERHMDRDRDRDRDYRLREREREREGLAARSFPSQGPSSYHRDAVASGGGVSATRRSGSPLPASKRPRTSPPRSGTGSGYPAYDHRQHQQPPPYHHHAPHPGPGSGGAPGGEGAALSSADIVRAMMAAPAGGAPVAGMGATGHAGPIGGSGPGSGSGSEYIAANASATVTANSSQLTAEQKRKLLWGAKKVEAVISQGAESLFGANRWDRAAEILETDRDKEKFQRLMGLKGDMAHRSALPMVEARPSSPGAESHLAMTREQQERVLGEVEQQYLAGLKRKDGRTAGLGM</sequence>
<evidence type="ECO:0000313" key="4">
    <source>
        <dbReference type="Proteomes" id="UP001165090"/>
    </source>
</evidence>
<feature type="region of interest" description="Disordered" evidence="1">
    <location>
        <begin position="47"/>
        <end position="684"/>
    </location>
</feature>
<feature type="compositionally biased region" description="Basic and acidic residues" evidence="1">
    <location>
        <begin position="475"/>
        <end position="489"/>
    </location>
</feature>
<feature type="compositionally biased region" description="Basic and acidic residues" evidence="1">
    <location>
        <begin position="554"/>
        <end position="566"/>
    </location>
</feature>
<feature type="compositionally biased region" description="Basic and acidic residues" evidence="1">
    <location>
        <begin position="750"/>
        <end position="765"/>
    </location>
</feature>
<dbReference type="EMBL" id="BSDZ01000003">
    <property type="protein sequence ID" value="GLI58444.1"/>
    <property type="molecule type" value="Genomic_DNA"/>
</dbReference>
<feature type="compositionally biased region" description="Gly residues" evidence="1">
    <location>
        <begin position="1574"/>
        <end position="1584"/>
    </location>
</feature>
<feature type="compositionally biased region" description="Basic and acidic residues" evidence="1">
    <location>
        <begin position="1374"/>
        <end position="1384"/>
    </location>
</feature>
<feature type="compositionally biased region" description="Low complexity" evidence="1">
    <location>
        <begin position="927"/>
        <end position="940"/>
    </location>
</feature>
<feature type="compositionally biased region" description="Basic and acidic residues" evidence="1">
    <location>
        <begin position="955"/>
        <end position="965"/>
    </location>
</feature>
<gene>
    <name evidence="3" type="ORF">VaNZ11_000068</name>
</gene>
<feature type="compositionally biased region" description="Basic and acidic residues" evidence="1">
    <location>
        <begin position="1335"/>
        <end position="1346"/>
    </location>
</feature>
<feature type="domain" description="Small acidic protein-like" evidence="2">
    <location>
        <begin position="1679"/>
        <end position="1760"/>
    </location>
</feature>
<comment type="caution">
    <text evidence="3">The sequence shown here is derived from an EMBL/GenBank/DDBJ whole genome shotgun (WGS) entry which is preliminary data.</text>
</comment>
<feature type="compositionally biased region" description="Basic and acidic residues" evidence="1">
    <location>
        <begin position="359"/>
        <end position="388"/>
    </location>
</feature>
<accession>A0ABQ5RM79</accession>
<dbReference type="Pfam" id="PF15477">
    <property type="entry name" value="SMAP"/>
    <property type="match status" value="1"/>
</dbReference>
<feature type="compositionally biased region" description="Polar residues" evidence="1">
    <location>
        <begin position="349"/>
        <end position="358"/>
    </location>
</feature>
<feature type="region of interest" description="Disordered" evidence="1">
    <location>
        <begin position="695"/>
        <end position="714"/>
    </location>
</feature>
<feature type="compositionally biased region" description="Basic and acidic residues" evidence="1">
    <location>
        <begin position="1427"/>
        <end position="1436"/>
    </location>
</feature>
<keyword evidence="4" id="KW-1185">Reference proteome</keyword>
<evidence type="ECO:0000313" key="3">
    <source>
        <dbReference type="EMBL" id="GLI58444.1"/>
    </source>
</evidence>
<feature type="compositionally biased region" description="Basic and acidic residues" evidence="1">
    <location>
        <begin position="834"/>
        <end position="846"/>
    </location>
</feature>
<feature type="compositionally biased region" description="Basic and acidic residues" evidence="1">
    <location>
        <begin position="605"/>
        <end position="617"/>
    </location>
</feature>
<feature type="compositionally biased region" description="Basic and acidic residues" evidence="1">
    <location>
        <begin position="396"/>
        <end position="424"/>
    </location>
</feature>
<feature type="compositionally biased region" description="Basic and acidic residues" evidence="1">
    <location>
        <begin position="1282"/>
        <end position="1293"/>
    </location>
</feature>
<feature type="region of interest" description="Disordered" evidence="1">
    <location>
        <begin position="1122"/>
        <end position="1585"/>
    </location>
</feature>
<feature type="compositionally biased region" description="Gly residues" evidence="1">
    <location>
        <begin position="868"/>
        <end position="881"/>
    </location>
</feature>
<dbReference type="InterPro" id="IPR028124">
    <property type="entry name" value="SMAP_dom"/>
</dbReference>
<feature type="compositionally biased region" description="Low complexity" evidence="1">
    <location>
        <begin position="68"/>
        <end position="80"/>
    </location>
</feature>
<feature type="compositionally biased region" description="Low complexity" evidence="1">
    <location>
        <begin position="295"/>
        <end position="313"/>
    </location>
</feature>
<dbReference type="PANTHER" id="PTHR22426">
    <property type="entry name" value="ARGININE_SERINE-RICH COILED-COIL PROTEIN 2"/>
    <property type="match status" value="1"/>
</dbReference>
<feature type="compositionally biased region" description="Basic and acidic residues" evidence="1">
    <location>
        <begin position="1307"/>
        <end position="1328"/>
    </location>
</feature>
<organism evidence="3 4">
    <name type="scientific">Volvox africanus</name>
    <dbReference type="NCBI Taxonomy" id="51714"/>
    <lineage>
        <taxon>Eukaryota</taxon>
        <taxon>Viridiplantae</taxon>
        <taxon>Chlorophyta</taxon>
        <taxon>core chlorophytes</taxon>
        <taxon>Chlorophyceae</taxon>
        <taxon>CS clade</taxon>
        <taxon>Chlamydomonadales</taxon>
        <taxon>Volvocaceae</taxon>
        <taxon>Volvox</taxon>
    </lineage>
</organism>
<feature type="compositionally biased region" description="Polar residues" evidence="1">
    <location>
        <begin position="83"/>
        <end position="98"/>
    </location>
</feature>
<dbReference type="PANTHER" id="PTHR22426:SF2">
    <property type="entry name" value="ARGININE_SERINE-RICH COILED-COIL PROTEIN 2"/>
    <property type="match status" value="1"/>
</dbReference>
<feature type="compositionally biased region" description="Basic and acidic residues" evidence="1">
    <location>
        <begin position="1260"/>
        <end position="1274"/>
    </location>
</feature>
<protein>
    <recommendedName>
        <fullName evidence="2">Small acidic protein-like domain-containing protein</fullName>
    </recommendedName>
</protein>
<evidence type="ECO:0000259" key="2">
    <source>
        <dbReference type="Pfam" id="PF15477"/>
    </source>
</evidence>
<reference evidence="3 4" key="1">
    <citation type="journal article" date="2023" name="IScience">
        <title>Expanded male sex-determining region conserved during the evolution of homothallism in the green alga Volvox.</title>
        <authorList>
            <person name="Yamamoto K."/>
            <person name="Matsuzaki R."/>
            <person name="Mahakham W."/>
            <person name="Heman W."/>
            <person name="Sekimoto H."/>
            <person name="Kawachi M."/>
            <person name="Minakuchi Y."/>
            <person name="Toyoda A."/>
            <person name="Nozaki H."/>
        </authorList>
    </citation>
    <scope>NUCLEOTIDE SEQUENCE [LARGE SCALE GENOMIC DNA]</scope>
    <source>
        <strain evidence="3 4">NIES-4468</strain>
    </source>
</reference>